<evidence type="ECO:0000256" key="2">
    <source>
        <dbReference type="ARBA" id="ARBA00022692"/>
    </source>
</evidence>
<keyword evidence="4 5" id="KW-0472">Membrane</keyword>
<dbReference type="Gene3D" id="1.20.1550.10">
    <property type="entry name" value="DsbB-like"/>
    <property type="match status" value="1"/>
</dbReference>
<comment type="subcellular location">
    <subcellularLocation>
        <location evidence="1">Membrane</location>
        <topology evidence="1">Multi-pass membrane protein</topology>
    </subcellularLocation>
</comment>
<dbReference type="InterPro" id="IPR003752">
    <property type="entry name" value="DiS_bond_form_DsbB/BdbC"/>
</dbReference>
<evidence type="ECO:0000256" key="1">
    <source>
        <dbReference type="ARBA" id="ARBA00004141"/>
    </source>
</evidence>
<dbReference type="RefSeq" id="WP_379907883.1">
    <property type="nucleotide sequence ID" value="NZ_JBHSWE010000001.1"/>
</dbReference>
<keyword evidence="7" id="KW-1185">Reference proteome</keyword>
<dbReference type="Pfam" id="PF02600">
    <property type="entry name" value="DsbB"/>
    <property type="match status" value="1"/>
</dbReference>
<dbReference type="SUPFAM" id="SSF158442">
    <property type="entry name" value="DsbB-like"/>
    <property type="match status" value="1"/>
</dbReference>
<evidence type="ECO:0000256" key="5">
    <source>
        <dbReference type="SAM" id="Phobius"/>
    </source>
</evidence>
<keyword evidence="3 5" id="KW-1133">Transmembrane helix</keyword>
<protein>
    <submittedName>
        <fullName evidence="6">Disulfide bond formation protein B</fullName>
    </submittedName>
</protein>
<dbReference type="EMBL" id="JBHSWE010000001">
    <property type="protein sequence ID" value="MFC6669316.1"/>
    <property type="molecule type" value="Genomic_DNA"/>
</dbReference>
<keyword evidence="2 5" id="KW-0812">Transmembrane</keyword>
<organism evidence="6 7">
    <name type="scientific">Marinobacterium aestuariivivens</name>
    <dbReference type="NCBI Taxonomy" id="1698799"/>
    <lineage>
        <taxon>Bacteria</taxon>
        <taxon>Pseudomonadati</taxon>
        <taxon>Pseudomonadota</taxon>
        <taxon>Gammaproteobacteria</taxon>
        <taxon>Oceanospirillales</taxon>
        <taxon>Oceanospirillaceae</taxon>
        <taxon>Marinobacterium</taxon>
    </lineage>
</organism>
<sequence length="55" mass="6373">MPSLAEAFRGVGECADNGWSLAGIDWPYLMLVLFVLLLVLVWRQLRKRARRSYFS</sequence>
<reference evidence="7" key="1">
    <citation type="journal article" date="2019" name="Int. J. Syst. Evol. Microbiol.">
        <title>The Global Catalogue of Microorganisms (GCM) 10K type strain sequencing project: providing services to taxonomists for standard genome sequencing and annotation.</title>
        <authorList>
            <consortium name="The Broad Institute Genomics Platform"/>
            <consortium name="The Broad Institute Genome Sequencing Center for Infectious Disease"/>
            <person name="Wu L."/>
            <person name="Ma J."/>
        </authorList>
    </citation>
    <scope>NUCLEOTIDE SEQUENCE [LARGE SCALE GENOMIC DNA]</scope>
    <source>
        <strain evidence="7">NBRC 111756</strain>
    </source>
</reference>
<evidence type="ECO:0000313" key="7">
    <source>
        <dbReference type="Proteomes" id="UP001596422"/>
    </source>
</evidence>
<evidence type="ECO:0000256" key="4">
    <source>
        <dbReference type="ARBA" id="ARBA00023136"/>
    </source>
</evidence>
<evidence type="ECO:0000256" key="3">
    <source>
        <dbReference type="ARBA" id="ARBA00022989"/>
    </source>
</evidence>
<gene>
    <name evidence="6" type="ORF">ACFQDL_03790</name>
</gene>
<accession>A0ABW1ZVV3</accession>
<comment type="caution">
    <text evidence="6">The sequence shown here is derived from an EMBL/GenBank/DDBJ whole genome shotgun (WGS) entry which is preliminary data.</text>
</comment>
<evidence type="ECO:0000313" key="6">
    <source>
        <dbReference type="EMBL" id="MFC6669316.1"/>
    </source>
</evidence>
<feature type="transmembrane region" description="Helical" evidence="5">
    <location>
        <begin position="26"/>
        <end position="45"/>
    </location>
</feature>
<dbReference type="InterPro" id="IPR023380">
    <property type="entry name" value="DsbB-like_sf"/>
</dbReference>
<dbReference type="Proteomes" id="UP001596422">
    <property type="component" value="Unassembled WGS sequence"/>
</dbReference>
<name>A0ABW1ZVV3_9GAMM</name>
<proteinExistence type="predicted"/>